<sequence>MKKKWAKNQREIQHHGKSIPMEYHDVPCTMESPMVFWDWVNRRRVGEMQFMLQKDYTKSKNNPPQEDSEAMKTLAPFELALMRTLQRVKIKDLQQAIDAIITLREEMKVPESNEFLFPALHSADGHF</sequence>
<evidence type="ECO:0000313" key="1">
    <source>
        <dbReference type="EMBL" id="KAK3913909.1"/>
    </source>
</evidence>
<organism evidence="1 2">
    <name type="scientific">Frankliniella fusca</name>
    <dbReference type="NCBI Taxonomy" id="407009"/>
    <lineage>
        <taxon>Eukaryota</taxon>
        <taxon>Metazoa</taxon>
        <taxon>Ecdysozoa</taxon>
        <taxon>Arthropoda</taxon>
        <taxon>Hexapoda</taxon>
        <taxon>Insecta</taxon>
        <taxon>Pterygota</taxon>
        <taxon>Neoptera</taxon>
        <taxon>Paraneoptera</taxon>
        <taxon>Thysanoptera</taxon>
        <taxon>Terebrantia</taxon>
        <taxon>Thripoidea</taxon>
        <taxon>Thripidae</taxon>
        <taxon>Frankliniella</taxon>
    </lineage>
</organism>
<keyword evidence="1" id="KW-0648">Protein biosynthesis</keyword>
<dbReference type="Proteomes" id="UP001219518">
    <property type="component" value="Unassembled WGS sequence"/>
</dbReference>
<name>A0AAE1LCP9_9NEOP</name>
<evidence type="ECO:0000313" key="2">
    <source>
        <dbReference type="Proteomes" id="UP001219518"/>
    </source>
</evidence>
<keyword evidence="2" id="KW-1185">Reference proteome</keyword>
<dbReference type="AlphaFoldDB" id="A0AAE1LCP9"/>
<protein>
    <submittedName>
        <fullName evidence="1">Translation initiation factor IF-2</fullName>
    </submittedName>
</protein>
<dbReference type="EMBL" id="JAHWGI010000344">
    <property type="protein sequence ID" value="KAK3913909.1"/>
    <property type="molecule type" value="Genomic_DNA"/>
</dbReference>
<comment type="caution">
    <text evidence="1">The sequence shown here is derived from an EMBL/GenBank/DDBJ whole genome shotgun (WGS) entry which is preliminary data.</text>
</comment>
<proteinExistence type="predicted"/>
<gene>
    <name evidence="1" type="ORF">KUF71_023327</name>
</gene>
<reference evidence="1" key="1">
    <citation type="submission" date="2021-07" db="EMBL/GenBank/DDBJ databases">
        <authorList>
            <person name="Catto M.A."/>
            <person name="Jacobson A."/>
            <person name="Kennedy G."/>
            <person name="Labadie P."/>
            <person name="Hunt B.G."/>
            <person name="Srinivasan R."/>
        </authorList>
    </citation>
    <scope>NUCLEOTIDE SEQUENCE</scope>
    <source>
        <strain evidence="1">PL_HMW_Pooled</strain>
        <tissue evidence="1">Head</tissue>
    </source>
</reference>
<reference evidence="1" key="2">
    <citation type="journal article" date="2023" name="BMC Genomics">
        <title>Pest status, molecular evolution, and epigenetic factors derived from the genome assembly of Frankliniella fusca, a thysanopteran phytovirus vector.</title>
        <authorList>
            <person name="Catto M.A."/>
            <person name="Labadie P.E."/>
            <person name="Jacobson A.L."/>
            <person name="Kennedy G.G."/>
            <person name="Srinivasan R."/>
            <person name="Hunt B.G."/>
        </authorList>
    </citation>
    <scope>NUCLEOTIDE SEQUENCE</scope>
    <source>
        <strain evidence="1">PL_HMW_Pooled</strain>
    </source>
</reference>
<accession>A0AAE1LCP9</accession>
<keyword evidence="1" id="KW-0396">Initiation factor</keyword>
<dbReference type="GO" id="GO:0003743">
    <property type="term" value="F:translation initiation factor activity"/>
    <property type="evidence" value="ECO:0007669"/>
    <property type="project" value="UniProtKB-KW"/>
</dbReference>